<comment type="caution">
    <text evidence="2">The sequence shown here is derived from an EMBL/GenBank/DDBJ whole genome shotgun (WGS) entry which is preliminary data.</text>
</comment>
<evidence type="ECO:0000313" key="3">
    <source>
        <dbReference type="Proteomes" id="UP000460718"/>
    </source>
</evidence>
<proteinExistence type="predicted"/>
<gene>
    <name evidence="2" type="ORF">PF011_g30100</name>
</gene>
<accession>A0A6A3GTW4</accession>
<evidence type="ECO:0000313" key="2">
    <source>
        <dbReference type="EMBL" id="KAE8960420.1"/>
    </source>
</evidence>
<feature type="region of interest" description="Disordered" evidence="1">
    <location>
        <begin position="83"/>
        <end position="159"/>
    </location>
</feature>
<name>A0A6A3GTW4_9STRA</name>
<reference evidence="2 3" key="1">
    <citation type="submission" date="2018-09" db="EMBL/GenBank/DDBJ databases">
        <title>Genomic investigation of the strawberry pathogen Phytophthora fragariae indicates pathogenicity is determined by transcriptional variation in three key races.</title>
        <authorList>
            <person name="Adams T.M."/>
            <person name="Armitage A.D."/>
            <person name="Sobczyk M.K."/>
            <person name="Bates H.J."/>
            <person name="Dunwell J.M."/>
            <person name="Nellist C.F."/>
            <person name="Harrison R.J."/>
        </authorList>
    </citation>
    <scope>NUCLEOTIDE SEQUENCE [LARGE SCALE GENOMIC DNA]</scope>
    <source>
        <strain evidence="2 3">SCRP245</strain>
    </source>
</reference>
<organism evidence="2 3">
    <name type="scientific">Phytophthora fragariae</name>
    <dbReference type="NCBI Taxonomy" id="53985"/>
    <lineage>
        <taxon>Eukaryota</taxon>
        <taxon>Sar</taxon>
        <taxon>Stramenopiles</taxon>
        <taxon>Oomycota</taxon>
        <taxon>Peronosporomycetes</taxon>
        <taxon>Peronosporales</taxon>
        <taxon>Peronosporaceae</taxon>
        <taxon>Phytophthora</taxon>
    </lineage>
</organism>
<protein>
    <submittedName>
        <fullName evidence="2">Uncharacterized protein</fullName>
    </submittedName>
</protein>
<evidence type="ECO:0000256" key="1">
    <source>
        <dbReference type="SAM" id="MobiDB-lite"/>
    </source>
</evidence>
<dbReference type="AlphaFoldDB" id="A0A6A3GTW4"/>
<feature type="non-terminal residue" evidence="2">
    <location>
        <position position="159"/>
    </location>
</feature>
<dbReference type="Proteomes" id="UP000460718">
    <property type="component" value="Unassembled WGS sequence"/>
</dbReference>
<feature type="compositionally biased region" description="Low complexity" evidence="1">
    <location>
        <begin position="111"/>
        <end position="141"/>
    </location>
</feature>
<sequence>MSRNGTTVFNAMLAALDKFEEIIKDGIAPCVSRDKSLVDTFKPTQPEHVPVRMTDQTTTALIDAISGDKDLVELDEEVLSDEVPKTLSALHDTPGDRSPATAMTQRKAQMVTGVNGVSTGTGSAEDIPTGTDGTVEVTEGTADADEVPTDTQGDAEVPT</sequence>
<dbReference type="EMBL" id="QXFW01005994">
    <property type="protein sequence ID" value="KAE8960420.1"/>
    <property type="molecule type" value="Genomic_DNA"/>
</dbReference>